<dbReference type="AlphaFoldDB" id="A0A7J7KU49"/>
<dbReference type="OrthoDB" id="1935503at2759"/>
<gene>
    <name evidence="1" type="ORF">GIB67_040659</name>
</gene>
<dbReference type="Proteomes" id="UP000541444">
    <property type="component" value="Unassembled WGS sequence"/>
</dbReference>
<accession>A0A7J7KU49</accession>
<keyword evidence="2" id="KW-1185">Reference proteome</keyword>
<evidence type="ECO:0000313" key="1">
    <source>
        <dbReference type="EMBL" id="KAF6133895.1"/>
    </source>
</evidence>
<name>A0A7J7KU49_9MAGN</name>
<protein>
    <recommendedName>
        <fullName evidence="3">Reverse transcriptase domain-containing protein</fullName>
    </recommendedName>
</protein>
<dbReference type="EMBL" id="JACGCM010002894">
    <property type="protein sequence ID" value="KAF6133895.1"/>
    <property type="molecule type" value="Genomic_DNA"/>
</dbReference>
<evidence type="ECO:0008006" key="3">
    <source>
        <dbReference type="Google" id="ProtNLM"/>
    </source>
</evidence>
<organism evidence="1 2">
    <name type="scientific">Kingdonia uniflora</name>
    <dbReference type="NCBI Taxonomy" id="39325"/>
    <lineage>
        <taxon>Eukaryota</taxon>
        <taxon>Viridiplantae</taxon>
        <taxon>Streptophyta</taxon>
        <taxon>Embryophyta</taxon>
        <taxon>Tracheophyta</taxon>
        <taxon>Spermatophyta</taxon>
        <taxon>Magnoliopsida</taxon>
        <taxon>Ranunculales</taxon>
        <taxon>Circaeasteraceae</taxon>
        <taxon>Kingdonia</taxon>
    </lineage>
</organism>
<sequence length="564" mass="64051">MVTYKSSHSPSHLLFADDIFIFAKSNSKGLKALKILMEVYQSSSRQWINKSKCKLFAVSLSPIRLNKFFLLFGFGLGSLLENYLGIPLVQDRVSKAMVAPLIDKIMSRDSGWSRKILSFESRIVLVKSILTRLPIYNMAIYKWPIVAIQEGERIIRNFLWSGDPDKQKFVTIKWNKVCKHPSEGGIGIHGLRDFNLSMLMKLGWGFLNAQDPWATFLRAKFFTRGGLLINYNKYSSIWNSLKEVIVVVQANSKWIIGSGRDIDFGRYCWGSEAALIDLLNIQPKIWKHCTSKLVIEAAELSANCMSNNNFDLANIVALGVLIKARPLPRVQSCTWALPWFQEVKINVGAVAMGSPGTVGTGVVARNHYGEVIGTFPLYRLFPQLFIVLEHVFRIMWMVIEEKIASKMQRLKLKYFGDHSLEMMIPAPIPLTYQGLSEEEAVEAEEDFYYKLGPLHLYQLFDGGGYRRSGDGSGGGGCEGERQKIRGFDKELFKGDKRLKGLKDSGSLRWLYSSIARERLDATADSHSDTEGRTWNDNTIWVKGNCLRRDEEEPLNLRFRTVKKS</sequence>
<dbReference type="PANTHER" id="PTHR33116:SF80">
    <property type="entry name" value="REVERSE TRANSCRIPTASE ZINC-BINDING DOMAIN-CONTAINING PROTEIN"/>
    <property type="match status" value="1"/>
</dbReference>
<reference evidence="1 2" key="1">
    <citation type="journal article" date="2020" name="IScience">
        <title>Genome Sequencing of the Endangered Kingdonia uniflora (Circaeasteraceae, Ranunculales) Reveals Potential Mechanisms of Evolutionary Specialization.</title>
        <authorList>
            <person name="Sun Y."/>
            <person name="Deng T."/>
            <person name="Zhang A."/>
            <person name="Moore M.J."/>
            <person name="Landis J.B."/>
            <person name="Lin N."/>
            <person name="Zhang H."/>
            <person name="Zhang X."/>
            <person name="Huang J."/>
            <person name="Zhang X."/>
            <person name="Sun H."/>
            <person name="Wang H."/>
        </authorList>
    </citation>
    <scope>NUCLEOTIDE SEQUENCE [LARGE SCALE GENOMIC DNA]</scope>
    <source>
        <strain evidence="1">TB1705</strain>
        <tissue evidence="1">Leaf</tissue>
    </source>
</reference>
<evidence type="ECO:0000313" key="2">
    <source>
        <dbReference type="Proteomes" id="UP000541444"/>
    </source>
</evidence>
<dbReference type="PANTHER" id="PTHR33116">
    <property type="entry name" value="REVERSE TRANSCRIPTASE ZINC-BINDING DOMAIN-CONTAINING PROTEIN-RELATED-RELATED"/>
    <property type="match status" value="1"/>
</dbReference>
<comment type="caution">
    <text evidence="1">The sequence shown here is derived from an EMBL/GenBank/DDBJ whole genome shotgun (WGS) entry which is preliminary data.</text>
</comment>
<proteinExistence type="predicted"/>